<evidence type="ECO:0000313" key="2">
    <source>
        <dbReference type="Proteomes" id="UP000789920"/>
    </source>
</evidence>
<comment type="caution">
    <text evidence="1">The sequence shown here is derived from an EMBL/GenBank/DDBJ whole genome shotgun (WGS) entry which is preliminary data.</text>
</comment>
<feature type="non-terminal residue" evidence="1">
    <location>
        <position position="81"/>
    </location>
</feature>
<proteinExistence type="predicted"/>
<protein>
    <submittedName>
        <fullName evidence="1">22549_t:CDS:1</fullName>
    </submittedName>
</protein>
<accession>A0ACA9QAZ2</accession>
<dbReference type="Proteomes" id="UP000789920">
    <property type="component" value="Unassembled WGS sequence"/>
</dbReference>
<evidence type="ECO:0000313" key="1">
    <source>
        <dbReference type="EMBL" id="CAG8740423.1"/>
    </source>
</evidence>
<gene>
    <name evidence="1" type="ORF">RPERSI_LOCUS13094</name>
</gene>
<name>A0ACA9QAZ2_9GLOM</name>
<keyword evidence="2" id="KW-1185">Reference proteome</keyword>
<organism evidence="1 2">
    <name type="scientific">Racocetra persica</name>
    <dbReference type="NCBI Taxonomy" id="160502"/>
    <lineage>
        <taxon>Eukaryota</taxon>
        <taxon>Fungi</taxon>
        <taxon>Fungi incertae sedis</taxon>
        <taxon>Mucoromycota</taxon>
        <taxon>Glomeromycotina</taxon>
        <taxon>Glomeromycetes</taxon>
        <taxon>Diversisporales</taxon>
        <taxon>Gigasporaceae</taxon>
        <taxon>Racocetra</taxon>
    </lineage>
</organism>
<reference evidence="1" key="1">
    <citation type="submission" date="2021-06" db="EMBL/GenBank/DDBJ databases">
        <authorList>
            <person name="Kallberg Y."/>
            <person name="Tangrot J."/>
            <person name="Rosling A."/>
        </authorList>
    </citation>
    <scope>NUCLEOTIDE SEQUENCE</scope>
    <source>
        <strain evidence="1">MA461A</strain>
    </source>
</reference>
<dbReference type="EMBL" id="CAJVQC010028701">
    <property type="protein sequence ID" value="CAG8740423.1"/>
    <property type="molecule type" value="Genomic_DNA"/>
</dbReference>
<feature type="non-terminal residue" evidence="1">
    <location>
        <position position="1"/>
    </location>
</feature>
<sequence>RRFHFSLGERLKAGVITKRATSTKAKDTGLKFEEITDVISEEIADVISKGAADIILEKAAGVASKKAENATLEEVADIITE</sequence>